<gene>
    <name evidence="2" type="ORF">FJT64_016622</name>
</gene>
<evidence type="ECO:0000313" key="3">
    <source>
        <dbReference type="Proteomes" id="UP000440578"/>
    </source>
</evidence>
<dbReference type="EMBL" id="VIIS01000150">
    <property type="protein sequence ID" value="KAF0312628.1"/>
    <property type="molecule type" value="Genomic_DNA"/>
</dbReference>
<dbReference type="OrthoDB" id="43580at2759"/>
<organism evidence="2 3">
    <name type="scientific">Amphibalanus amphitrite</name>
    <name type="common">Striped barnacle</name>
    <name type="synonym">Balanus amphitrite</name>
    <dbReference type="NCBI Taxonomy" id="1232801"/>
    <lineage>
        <taxon>Eukaryota</taxon>
        <taxon>Metazoa</taxon>
        <taxon>Ecdysozoa</taxon>
        <taxon>Arthropoda</taxon>
        <taxon>Crustacea</taxon>
        <taxon>Multicrustacea</taxon>
        <taxon>Cirripedia</taxon>
        <taxon>Thoracica</taxon>
        <taxon>Thoracicalcarea</taxon>
        <taxon>Balanomorpha</taxon>
        <taxon>Balanoidea</taxon>
        <taxon>Balanidae</taxon>
        <taxon>Amphibalaninae</taxon>
        <taxon>Amphibalanus</taxon>
    </lineage>
</organism>
<feature type="region of interest" description="Disordered" evidence="1">
    <location>
        <begin position="103"/>
        <end position="186"/>
    </location>
</feature>
<feature type="compositionally biased region" description="Low complexity" evidence="1">
    <location>
        <begin position="151"/>
        <end position="161"/>
    </location>
</feature>
<feature type="compositionally biased region" description="Basic and acidic residues" evidence="1">
    <location>
        <begin position="22"/>
        <end position="33"/>
    </location>
</feature>
<dbReference type="Proteomes" id="UP000440578">
    <property type="component" value="Unassembled WGS sequence"/>
</dbReference>
<evidence type="ECO:0000313" key="2">
    <source>
        <dbReference type="EMBL" id="KAF0312628.1"/>
    </source>
</evidence>
<protein>
    <submittedName>
        <fullName evidence="2">Uncharacterized protein</fullName>
    </submittedName>
</protein>
<evidence type="ECO:0000256" key="1">
    <source>
        <dbReference type="SAM" id="MobiDB-lite"/>
    </source>
</evidence>
<feature type="compositionally biased region" description="Polar residues" evidence="1">
    <location>
        <begin position="34"/>
        <end position="47"/>
    </location>
</feature>
<sequence>MILRDPELEPPAQKSTGMEPPQRPKPDDWDTRKINTFSTFHGSSNSHLAGLAVGRGRHAHSRSLVLDTPLPAPARPSHGHSRSLVVDMPVRIIHGHSRSLVEICPDTPISSSSGSSGGGSTEGRASERTPRPLSRSSARLSGKDAPLRPLSRSSGSGITISCGGGGEGSAPPPPPRPVPVTPAAGL</sequence>
<accession>A0A6A4XBQ2</accession>
<feature type="compositionally biased region" description="Pro residues" evidence="1">
    <location>
        <begin position="170"/>
        <end position="180"/>
    </location>
</feature>
<feature type="compositionally biased region" description="Low complexity" evidence="1">
    <location>
        <begin position="131"/>
        <end position="140"/>
    </location>
</feature>
<comment type="caution">
    <text evidence="2">The sequence shown here is derived from an EMBL/GenBank/DDBJ whole genome shotgun (WGS) entry which is preliminary data.</text>
</comment>
<name>A0A6A4XBQ2_AMPAM</name>
<dbReference type="AlphaFoldDB" id="A0A6A4XBQ2"/>
<proteinExistence type="predicted"/>
<feature type="region of interest" description="Disordered" evidence="1">
    <location>
        <begin position="1"/>
        <end position="48"/>
    </location>
</feature>
<reference evidence="2 3" key="1">
    <citation type="submission" date="2019-07" db="EMBL/GenBank/DDBJ databases">
        <title>Draft genome assembly of a fouling barnacle, Amphibalanus amphitrite (Darwin, 1854): The first reference genome for Thecostraca.</title>
        <authorList>
            <person name="Kim W."/>
        </authorList>
    </citation>
    <scope>NUCLEOTIDE SEQUENCE [LARGE SCALE GENOMIC DNA]</scope>
    <source>
        <strain evidence="2">SNU_AA5</strain>
        <tissue evidence="2">Soma without cirri and trophi</tissue>
    </source>
</reference>
<keyword evidence="3" id="KW-1185">Reference proteome</keyword>